<accession>K3V678</accession>
<evidence type="ECO:0000313" key="2">
    <source>
        <dbReference type="Proteomes" id="UP000007978"/>
    </source>
</evidence>
<gene>
    <name evidence="1" type="ORF">FPSE_11244</name>
</gene>
<comment type="caution">
    <text evidence="1">The sequence shown here is derived from an EMBL/GenBank/DDBJ whole genome shotgun (WGS) entry which is preliminary data.</text>
</comment>
<dbReference type="RefSeq" id="XP_061844427.1">
    <property type="nucleotide sequence ID" value="XM_061988460.1"/>
</dbReference>
<dbReference type="GeneID" id="20369861"/>
<protein>
    <submittedName>
        <fullName evidence="1">Uncharacterized protein</fullName>
    </submittedName>
</protein>
<dbReference type="HOGENOM" id="CLU_3415224_0_0_1"/>
<dbReference type="Proteomes" id="UP000007978">
    <property type="component" value="Chromosome 4"/>
</dbReference>
<dbReference type="EMBL" id="AFNW01000418">
    <property type="protein sequence ID" value="EKJ68579.1"/>
    <property type="molecule type" value="Genomic_DNA"/>
</dbReference>
<keyword evidence="2" id="KW-1185">Reference proteome</keyword>
<proteinExistence type="predicted"/>
<evidence type="ECO:0000313" key="1">
    <source>
        <dbReference type="EMBL" id="EKJ68579.1"/>
    </source>
</evidence>
<sequence length="27" mass="3182">MLKGKRSQFKDLLKIEAISQSFKNKRS</sequence>
<reference evidence="1 2" key="1">
    <citation type="journal article" date="2012" name="PLoS Pathog.">
        <title>Comparative pathogenomics reveals horizontally acquired novel virulence genes in fungi infecting cereal hosts.</title>
        <authorList>
            <person name="Gardiner D.M."/>
            <person name="McDonald M.C."/>
            <person name="Covarelli L."/>
            <person name="Solomon P.S."/>
            <person name="Rusu A.G."/>
            <person name="Marshall M."/>
            <person name="Kazan K."/>
            <person name="Chakraborty S."/>
            <person name="McDonald B.A."/>
            <person name="Manners J.M."/>
        </authorList>
    </citation>
    <scope>NUCLEOTIDE SEQUENCE [LARGE SCALE GENOMIC DNA]</scope>
    <source>
        <strain evidence="1 2">CS3096</strain>
    </source>
</reference>
<name>K3V678_FUSPC</name>
<dbReference type="AlphaFoldDB" id="K3V678"/>
<organism evidence="1 2">
    <name type="scientific">Fusarium pseudograminearum (strain CS3096)</name>
    <name type="common">Wheat and barley crown-rot fungus</name>
    <dbReference type="NCBI Taxonomy" id="1028729"/>
    <lineage>
        <taxon>Eukaryota</taxon>
        <taxon>Fungi</taxon>
        <taxon>Dikarya</taxon>
        <taxon>Ascomycota</taxon>
        <taxon>Pezizomycotina</taxon>
        <taxon>Sordariomycetes</taxon>
        <taxon>Hypocreomycetidae</taxon>
        <taxon>Hypocreales</taxon>
        <taxon>Nectriaceae</taxon>
        <taxon>Fusarium</taxon>
    </lineage>
</organism>